<organism evidence="4 5">
    <name type="scientific">Debaryomyces fabryi</name>
    <dbReference type="NCBI Taxonomy" id="58627"/>
    <lineage>
        <taxon>Eukaryota</taxon>
        <taxon>Fungi</taxon>
        <taxon>Dikarya</taxon>
        <taxon>Ascomycota</taxon>
        <taxon>Saccharomycotina</taxon>
        <taxon>Pichiomycetes</taxon>
        <taxon>Debaryomycetaceae</taxon>
        <taxon>Debaryomyces</taxon>
    </lineage>
</organism>
<protein>
    <recommendedName>
        <fullName evidence="3">SCA7 domain-containing protein</fullName>
    </recommendedName>
</protein>
<dbReference type="PANTHER" id="PTHR47805">
    <property type="entry name" value="SAGA-ASSOCIATED FACTOR 73"/>
    <property type="match status" value="1"/>
</dbReference>
<dbReference type="GeneID" id="26839746"/>
<feature type="compositionally biased region" description="Basic residues" evidence="2">
    <location>
        <begin position="162"/>
        <end position="171"/>
    </location>
</feature>
<reference evidence="4 5" key="1">
    <citation type="submission" date="2015-11" db="EMBL/GenBank/DDBJ databases">
        <title>The genome of Debaryomyces fabryi.</title>
        <authorList>
            <person name="Tafer H."/>
            <person name="Lopandic K."/>
        </authorList>
    </citation>
    <scope>NUCLEOTIDE SEQUENCE [LARGE SCALE GENOMIC DNA]</scope>
    <source>
        <strain evidence="4 5">CBS 789</strain>
    </source>
</reference>
<dbReference type="GO" id="GO:0006357">
    <property type="term" value="P:regulation of transcription by RNA polymerase II"/>
    <property type="evidence" value="ECO:0007669"/>
    <property type="project" value="TreeGrafter"/>
</dbReference>
<feature type="region of interest" description="Disordered" evidence="2">
    <location>
        <begin position="100"/>
        <end position="226"/>
    </location>
</feature>
<dbReference type="Pfam" id="PF08313">
    <property type="entry name" value="SCA7"/>
    <property type="match status" value="1"/>
</dbReference>
<dbReference type="RefSeq" id="XP_015467618.1">
    <property type="nucleotide sequence ID" value="XM_015611567.1"/>
</dbReference>
<keyword evidence="5" id="KW-1185">Reference proteome</keyword>
<feature type="compositionally biased region" description="Low complexity" evidence="2">
    <location>
        <begin position="179"/>
        <end position="199"/>
    </location>
</feature>
<dbReference type="InterPro" id="IPR013243">
    <property type="entry name" value="SCA7_dom"/>
</dbReference>
<sequence>MSTGRSKQAISLASVHSLNNNELNKKPIVWKDFGVYLDKKLDTHLNPDIGDTLAASSLINKSSPDNSYLSQVIKYKVCKSCNRPIGERSLENHYSKCLEMKQKKQQQEEDSGSSNYNSNTNKRKRGRGAANPLLDVEPSSADSSRNTTPISGTPVSTNGVARPKKKYKKSQTQKEKEAANAAAAAAAANSNGSSVPSSAGTGNGVGKKKKQPKPKNLGKPKGPVDVEKQCGVPLPSGGYCARSLTCKTHSMGAKRAVLGRSAPYDVLLQQYQKRNQAKLAANNALAVQRRENAAFNGGNENDEDGMATNGLYNKVLDADEETHLVLEGVSKNYPIPLERKVMLPTRNRHKFLYMREAYANALINTGNNNTTNNSSANSSANDLTLANQAISGSMGGLQGRCALVNVDQGASNGDSLTQNISSIVGEMYLVRAPLKAILLTSQHNTIQQQLFQQQIMKLQQQQMMLMKQRQARAQQQQQQQKQQQQA</sequence>
<comment type="caution">
    <text evidence="4">The sequence shown here is derived from an EMBL/GenBank/DDBJ whole genome shotgun (WGS) entry which is preliminary data.</text>
</comment>
<dbReference type="GO" id="GO:0031048">
    <property type="term" value="P:regulatory ncRNA-mediated heterochromatin formation"/>
    <property type="evidence" value="ECO:0007669"/>
    <property type="project" value="TreeGrafter"/>
</dbReference>
<accession>A0A0V1PZG2</accession>
<feature type="compositionally biased region" description="Polar residues" evidence="2">
    <location>
        <begin position="140"/>
        <end position="159"/>
    </location>
</feature>
<dbReference type="PANTHER" id="PTHR47805:SF1">
    <property type="entry name" value="SAGA-ASSOCIATED FACTOR 73"/>
    <property type="match status" value="1"/>
</dbReference>
<dbReference type="OrthoDB" id="21678at2759"/>
<feature type="domain" description="SCA7" evidence="3">
    <location>
        <begin position="217"/>
        <end position="283"/>
    </location>
</feature>
<dbReference type="AlphaFoldDB" id="A0A0V1PZG2"/>
<dbReference type="GO" id="GO:1904802">
    <property type="term" value="P:RITS complex assembly"/>
    <property type="evidence" value="ECO:0007669"/>
    <property type="project" value="TreeGrafter"/>
</dbReference>
<dbReference type="Proteomes" id="UP000054251">
    <property type="component" value="Unassembled WGS sequence"/>
</dbReference>
<proteinExistence type="predicted"/>
<dbReference type="GO" id="GO:0000124">
    <property type="term" value="C:SAGA complex"/>
    <property type="evidence" value="ECO:0007669"/>
    <property type="project" value="InterPro"/>
</dbReference>
<gene>
    <name evidence="4" type="ORF">AC631_02737</name>
</gene>
<feature type="compositionally biased region" description="Basic residues" evidence="2">
    <location>
        <begin position="206"/>
        <end position="218"/>
    </location>
</feature>
<evidence type="ECO:0000256" key="2">
    <source>
        <dbReference type="SAM" id="MobiDB-lite"/>
    </source>
</evidence>
<evidence type="ECO:0000259" key="3">
    <source>
        <dbReference type="PROSITE" id="PS51505"/>
    </source>
</evidence>
<dbReference type="PROSITE" id="PS51505">
    <property type="entry name" value="SCA7"/>
    <property type="match status" value="1"/>
</dbReference>
<evidence type="ECO:0000313" key="5">
    <source>
        <dbReference type="Proteomes" id="UP000054251"/>
    </source>
</evidence>
<dbReference type="EMBL" id="LMYN01000051">
    <property type="protein sequence ID" value="KSA01516.1"/>
    <property type="molecule type" value="Genomic_DNA"/>
</dbReference>
<feature type="coiled-coil region" evidence="1">
    <location>
        <begin position="456"/>
        <end position="486"/>
    </location>
</feature>
<dbReference type="InterPro" id="IPR037804">
    <property type="entry name" value="SGF73"/>
</dbReference>
<keyword evidence="1" id="KW-0175">Coiled coil</keyword>
<evidence type="ECO:0000313" key="4">
    <source>
        <dbReference type="EMBL" id="KSA01516.1"/>
    </source>
</evidence>
<evidence type="ECO:0000256" key="1">
    <source>
        <dbReference type="SAM" id="Coils"/>
    </source>
</evidence>
<name>A0A0V1PZG2_9ASCO</name>